<dbReference type="InterPro" id="IPR012340">
    <property type="entry name" value="NA-bd_OB-fold"/>
</dbReference>
<evidence type="ECO:0000259" key="2">
    <source>
        <dbReference type="SMART" id="SM00357"/>
    </source>
</evidence>
<dbReference type="InterPro" id="IPR010718">
    <property type="entry name" value="DUF1294"/>
</dbReference>
<dbReference type="Proteomes" id="UP000239406">
    <property type="component" value="Unassembled WGS sequence"/>
</dbReference>
<keyword evidence="4" id="KW-1185">Reference proteome</keyword>
<evidence type="ECO:0000313" key="4">
    <source>
        <dbReference type="Proteomes" id="UP000239406"/>
    </source>
</evidence>
<dbReference type="GO" id="GO:0003676">
    <property type="term" value="F:nucleic acid binding"/>
    <property type="evidence" value="ECO:0007669"/>
    <property type="project" value="InterPro"/>
</dbReference>
<dbReference type="CDD" id="cd04458">
    <property type="entry name" value="CSP_CDS"/>
    <property type="match status" value="1"/>
</dbReference>
<dbReference type="AlphaFoldDB" id="A0A2S5T4X0"/>
<dbReference type="PROSITE" id="PS00352">
    <property type="entry name" value="CSD_1"/>
    <property type="match status" value="1"/>
</dbReference>
<evidence type="ECO:0000256" key="1">
    <source>
        <dbReference type="RuleBase" id="RU000408"/>
    </source>
</evidence>
<comment type="caution">
    <text evidence="3">The sequence shown here is derived from an EMBL/GenBank/DDBJ whole genome shotgun (WGS) entry which is preliminary data.</text>
</comment>
<protein>
    <submittedName>
        <fullName evidence="3">DUF1294 domain-containing protein</fullName>
    </submittedName>
</protein>
<dbReference type="SUPFAM" id="SSF50249">
    <property type="entry name" value="Nucleic acid-binding proteins"/>
    <property type="match status" value="1"/>
</dbReference>
<dbReference type="InterPro" id="IPR019844">
    <property type="entry name" value="CSD_CS"/>
</dbReference>
<name>A0A2S5T4X0_9BURK</name>
<sequence>MRITGTLTTWHDDRGFGFLAPSQGGPDVFVHITAFPPGSPRPGAGQVLGVEVETAADSRRRARTVYLPAQAQRAAARPARRADPPAPWALPRALAIPAFVAILAGTAWRWGMSPAVPLALLGLSLVTFGAYVFDKSAAVAGRWRTREQTLHLLGLLSGWPGALVAQQRLRHKTRKTAFVVTFWITAVLNVAALVAWHAGLLPALAAGWGR</sequence>
<dbReference type="SMART" id="SM00357">
    <property type="entry name" value="CSP"/>
    <property type="match status" value="1"/>
</dbReference>
<dbReference type="EMBL" id="PSNY01000008">
    <property type="protein sequence ID" value="PPE69938.1"/>
    <property type="molecule type" value="Genomic_DNA"/>
</dbReference>
<reference evidence="3 4" key="1">
    <citation type="submission" date="2018-02" db="EMBL/GenBank/DDBJ databases">
        <title>Reclassifiation of [Polyangium] brachysporum DSM 7029 as Guopingzhaonella breviflexa gen. nov., sp. nov., a member of the family Comamonadaceae.</title>
        <authorList>
            <person name="Tang B."/>
        </authorList>
    </citation>
    <scope>NUCLEOTIDE SEQUENCE [LARGE SCALE GENOMIC DNA]</scope>
    <source>
        <strain evidence="3 4">DSM 15344</strain>
    </source>
</reference>
<gene>
    <name evidence="3" type="ORF">C1702_08695</name>
</gene>
<proteinExistence type="predicted"/>
<dbReference type="RefSeq" id="WP_104357305.1">
    <property type="nucleotide sequence ID" value="NZ_CP064338.1"/>
</dbReference>
<dbReference type="InterPro" id="IPR011129">
    <property type="entry name" value="CSD"/>
</dbReference>
<evidence type="ECO:0000313" key="3">
    <source>
        <dbReference type="EMBL" id="PPE69938.1"/>
    </source>
</evidence>
<accession>A0A2S5T4X0</accession>
<dbReference type="InterPro" id="IPR002059">
    <property type="entry name" value="CSP_DNA-bd"/>
</dbReference>
<comment type="subcellular location">
    <subcellularLocation>
        <location evidence="1">Cytoplasm</location>
    </subcellularLocation>
</comment>
<dbReference type="Pfam" id="PF06961">
    <property type="entry name" value="DUF1294"/>
    <property type="match status" value="1"/>
</dbReference>
<feature type="domain" description="Cold-shock" evidence="2">
    <location>
        <begin position="4"/>
        <end position="68"/>
    </location>
</feature>
<dbReference type="Gene3D" id="2.40.50.140">
    <property type="entry name" value="Nucleic acid-binding proteins"/>
    <property type="match status" value="1"/>
</dbReference>
<dbReference type="GO" id="GO:0005829">
    <property type="term" value="C:cytosol"/>
    <property type="evidence" value="ECO:0007669"/>
    <property type="project" value="UniProtKB-ARBA"/>
</dbReference>
<organism evidence="3 4">
    <name type="scientific">Caldimonas thermodepolymerans</name>
    <dbReference type="NCBI Taxonomy" id="215580"/>
    <lineage>
        <taxon>Bacteria</taxon>
        <taxon>Pseudomonadati</taxon>
        <taxon>Pseudomonadota</taxon>
        <taxon>Betaproteobacteria</taxon>
        <taxon>Burkholderiales</taxon>
        <taxon>Sphaerotilaceae</taxon>
        <taxon>Caldimonas</taxon>
    </lineage>
</organism>
<dbReference type="Pfam" id="PF00313">
    <property type="entry name" value="CSD"/>
    <property type="match status" value="1"/>
</dbReference>